<dbReference type="InterPro" id="IPR001757">
    <property type="entry name" value="P_typ_ATPase"/>
</dbReference>
<dbReference type="GO" id="GO:0016887">
    <property type="term" value="F:ATP hydrolysis activity"/>
    <property type="evidence" value="ECO:0007669"/>
    <property type="project" value="InterPro"/>
</dbReference>
<feature type="transmembrane region" description="Helical" evidence="14">
    <location>
        <begin position="718"/>
        <end position="733"/>
    </location>
</feature>
<keyword evidence="12 14" id="KW-0472">Membrane</keyword>
<evidence type="ECO:0000256" key="14">
    <source>
        <dbReference type="SAM" id="Phobius"/>
    </source>
</evidence>
<dbReference type="PRINTS" id="PR00119">
    <property type="entry name" value="CATATPASE"/>
</dbReference>
<dbReference type="EMBL" id="CAOS01000004">
    <property type="protein sequence ID" value="CCO07737.1"/>
    <property type="molecule type" value="Genomic_DNA"/>
</dbReference>
<keyword evidence="7" id="KW-0479">Metal-binding</keyword>
<dbReference type="EC" id="7.2.2.10" evidence="3"/>
<keyword evidence="5" id="KW-0109">Calcium transport</keyword>
<name>K8DY68_9FIRM</name>
<dbReference type="Pfam" id="PF13246">
    <property type="entry name" value="Cation_ATPase"/>
    <property type="match status" value="1"/>
</dbReference>
<dbReference type="SUPFAM" id="SSF81660">
    <property type="entry name" value="Metal cation-transporting ATPase, ATP-binding domain N"/>
    <property type="match status" value="1"/>
</dbReference>
<dbReference type="GO" id="GO:0046872">
    <property type="term" value="F:metal ion binding"/>
    <property type="evidence" value="ECO:0007669"/>
    <property type="project" value="UniProtKB-KW"/>
</dbReference>
<keyword evidence="10" id="KW-1278">Translocase</keyword>
<dbReference type="GO" id="GO:1990573">
    <property type="term" value="P:potassium ion import across plasma membrane"/>
    <property type="evidence" value="ECO:0007669"/>
    <property type="project" value="TreeGrafter"/>
</dbReference>
<dbReference type="InterPro" id="IPR008250">
    <property type="entry name" value="ATPase_P-typ_transduc_dom_A_sf"/>
</dbReference>
<dbReference type="PANTHER" id="PTHR43294:SF20">
    <property type="entry name" value="P-TYPE ATPASE"/>
    <property type="match status" value="1"/>
</dbReference>
<feature type="transmembrane region" description="Helical" evidence="14">
    <location>
        <begin position="1324"/>
        <end position="1345"/>
    </location>
</feature>
<dbReference type="GO" id="GO:1902600">
    <property type="term" value="P:proton transmembrane transport"/>
    <property type="evidence" value="ECO:0007669"/>
    <property type="project" value="TreeGrafter"/>
</dbReference>
<dbReference type="InterPro" id="IPR044492">
    <property type="entry name" value="P_typ_ATPase_HD_dom"/>
</dbReference>
<keyword evidence="5" id="KW-0813">Transport</keyword>
<dbReference type="GO" id="GO:0005388">
    <property type="term" value="F:P-type calcium transporter activity"/>
    <property type="evidence" value="ECO:0007669"/>
    <property type="project" value="UniProtKB-EC"/>
</dbReference>
<feature type="domain" description="Cation-transporting P-type ATPase N-terminal" evidence="15">
    <location>
        <begin position="639"/>
        <end position="713"/>
    </location>
</feature>
<evidence type="ECO:0000259" key="15">
    <source>
        <dbReference type="SMART" id="SM00831"/>
    </source>
</evidence>
<evidence type="ECO:0000256" key="7">
    <source>
        <dbReference type="ARBA" id="ARBA00022723"/>
    </source>
</evidence>
<dbReference type="SMART" id="SM00831">
    <property type="entry name" value="Cation_ATPase_N"/>
    <property type="match status" value="1"/>
</dbReference>
<keyword evidence="6 14" id="KW-0812">Transmembrane</keyword>
<comment type="catalytic activity">
    <reaction evidence="13">
        <text>Ca(2+)(in) + ATP + H2O = Ca(2+)(out) + ADP + phosphate + H(+)</text>
        <dbReference type="Rhea" id="RHEA:18105"/>
        <dbReference type="ChEBI" id="CHEBI:15377"/>
        <dbReference type="ChEBI" id="CHEBI:15378"/>
        <dbReference type="ChEBI" id="CHEBI:29108"/>
        <dbReference type="ChEBI" id="CHEBI:30616"/>
        <dbReference type="ChEBI" id="CHEBI:43474"/>
        <dbReference type="ChEBI" id="CHEBI:456216"/>
        <dbReference type="EC" id="7.2.2.10"/>
    </reaction>
</comment>
<dbReference type="InterPro" id="IPR059000">
    <property type="entry name" value="ATPase_P-type_domA"/>
</dbReference>
<keyword evidence="4" id="KW-1003">Cell membrane</keyword>
<dbReference type="SFLD" id="SFLDG00002">
    <property type="entry name" value="C1.7:_P-type_atpase_like"/>
    <property type="match status" value="1"/>
</dbReference>
<dbReference type="Gene3D" id="3.40.1110.10">
    <property type="entry name" value="Calcium-transporting ATPase, cytoplasmic domain N"/>
    <property type="match status" value="1"/>
</dbReference>
<evidence type="ECO:0000256" key="9">
    <source>
        <dbReference type="ARBA" id="ARBA00022840"/>
    </source>
</evidence>
<evidence type="ECO:0000256" key="8">
    <source>
        <dbReference type="ARBA" id="ARBA00022741"/>
    </source>
</evidence>
<keyword evidence="9" id="KW-0067">ATP-binding</keyword>
<accession>K8DY68</accession>
<dbReference type="SUPFAM" id="SSF81665">
    <property type="entry name" value="Calcium ATPase, transmembrane domain M"/>
    <property type="match status" value="1"/>
</dbReference>
<dbReference type="Gene3D" id="1.20.1110.10">
    <property type="entry name" value="Calcium-transporting ATPase, transmembrane domain"/>
    <property type="match status" value="1"/>
</dbReference>
<evidence type="ECO:0000313" key="17">
    <source>
        <dbReference type="Proteomes" id="UP000009315"/>
    </source>
</evidence>
<organism evidence="16 17">
    <name type="scientific">Desulforamulus hydrothermalis Lam5 = DSM 18033</name>
    <dbReference type="NCBI Taxonomy" id="1121428"/>
    <lineage>
        <taxon>Bacteria</taxon>
        <taxon>Bacillati</taxon>
        <taxon>Bacillota</taxon>
        <taxon>Clostridia</taxon>
        <taxon>Eubacteriales</taxon>
        <taxon>Peptococcaceae</taxon>
        <taxon>Desulforamulus</taxon>
    </lineage>
</organism>
<feature type="transmembrane region" description="Helical" evidence="14">
    <location>
        <begin position="1454"/>
        <end position="1475"/>
    </location>
</feature>
<dbReference type="Pfam" id="PF00122">
    <property type="entry name" value="E1-E2_ATPase"/>
    <property type="match status" value="1"/>
</dbReference>
<dbReference type="Pfam" id="PF19991">
    <property type="entry name" value="HMA_2"/>
    <property type="match status" value="1"/>
</dbReference>
<dbReference type="SFLD" id="SFLDF00027">
    <property type="entry name" value="p-type_atpase"/>
    <property type="match status" value="1"/>
</dbReference>
<dbReference type="SUPFAM" id="SSF81653">
    <property type="entry name" value="Calcium ATPase, transduction domain A"/>
    <property type="match status" value="1"/>
</dbReference>
<sequence length="1528" mass="162870">MPQGSSAYQSGVIRVVHKLPGRVRLQVPGLQGNHRLAGVIAAAVSQKKGVFLARASALTGRVLIFFDESNLQLTELKQVIQECLALKQQQPVLPRRNTPEPEDLPVKKQFFNVALGGGVLAYLTLKHLLVGRTPLAKDPHIFNLAAAATIISGYPVLRSGLHGLTRGKINYDLVLGALALGTTLARESITGLTVMWLTNLAALIQSLTLQRYLKALPATKDTARSLDAAINPSEWEEAGRTYGQKFILPALGAAALTGLAGGAGGRSKTLAMLLAANPSPAGLAAPTTRAAVIAAAGKKGILFRHPGAVEKLARLDTVILDSETVLSEAAYEVGDILPLPGISRAGLLAMAAQHSGSHYHFALRKAVFSAGIHPAAESDAVILTGDEKTLNAAGVDTRQGVFKARRLQHLQQVPLFVACNGQLAGLIGIKPGHTGDLRCLVQSLRNLGILQVVLLTEQPGSVMEQAALDLGIAQVGSGLSTEEKLHLVQQLQQQGRVVALVRQKPVASPLRQQADITVCISDGSNHHPVDVVLSNISLLPEACRLARLGRQRVKQNIALVQAANVMGLALASTGRLSAMAAKVYGDLVALAVCSNAARLLWPQGRSARPRRLLSNAQREIAAALEETVIPADYLDQCSNWHSLTADEVLHRLGSNLQNGLSGHEVQQRLALYGPNQMAEKKQPGFLARIWNQMKDFLVKTLLASALTCAILGEFWDALAIVAILALNALLGALQEHKAEGALQALAKLTAPTAKVRREGKVTRISACQLVPGDIVLLEQGDGVPADLRLLETNSLEIEEAALTGESYPVAKSAKRISDCIPLLDCENLAFMGTNVTRGRGVGIVIATGMNSQVGKIAGMLNQEKSPTPLQNRMAEVSSVILKYCLAVSGLVVVGGVLRGGSLFKMFLTGVSLAVAAIPEGLPAVVTIALASGVRRMAKENAVVKHLPAVETLGSATLIATDKTGTLTQNRQQVQAVFTGSGRWQATEEGPLTALDQPCPREELTALLTAAILCNNADLRWVRPRNGRAKPNWQVEGDPTEGALLLAGLREEINYRELREKWQRVKEIPFDAERLHMTVICQAPEQEYIAFVKGAPEVVVNLCTQMQQGGQAVPLDDNLRRQVLQANENMTAAAMRVLAVAYRPLQQPEQAQQEKSLILLGLVGMVDPPRPEVRQAVATCHRAGIKVVMITGDHPHTALAVARQVGISRHDRVMTGRDIDNLTDQELAAAINEVRVFARVLPGQKLRLVQAFKQRGEILAMVGDGINDAPAIKEADIGVAMGVSGTDVTKQAADIILTDDHFATLVSAVEQGRGIYANIRRSVRYLLATNVGLVMLVLLAVLLGLPMPLLPIQLLFLNVLGDGLPALALGVAPNNCNLMQHPPRPVNEGFFADGLGDQIISRGIATGLIGLETYRKTLRQGDQGVAGTVTMASFIASKLLFALECGEKKQSGTNPYLTGSVVLSALLLGGAIYLPVGRQIFKTAPLGLKEVSTVLGSAGLTYVAERCLAAFIKSQENEKTSINSGRSPN</sequence>
<dbReference type="InterPro" id="IPR023299">
    <property type="entry name" value="ATPase_P-typ_cyto_dom_N"/>
</dbReference>
<dbReference type="GO" id="GO:0030007">
    <property type="term" value="P:intracellular potassium ion homeostasis"/>
    <property type="evidence" value="ECO:0007669"/>
    <property type="project" value="TreeGrafter"/>
</dbReference>
<evidence type="ECO:0000256" key="2">
    <source>
        <dbReference type="ARBA" id="ARBA00005675"/>
    </source>
</evidence>
<dbReference type="eggNOG" id="COG0474">
    <property type="taxonomic scope" value="Bacteria"/>
</dbReference>
<comment type="caution">
    <text evidence="16">The sequence shown here is derived from an EMBL/GenBank/DDBJ whole genome shotgun (WGS) entry which is preliminary data.</text>
</comment>
<dbReference type="InterPro" id="IPR036412">
    <property type="entry name" value="HAD-like_sf"/>
</dbReference>
<feature type="transmembrane region" description="Helical" evidence="14">
    <location>
        <begin position="1423"/>
        <end position="1442"/>
    </location>
</feature>
<dbReference type="FunFam" id="3.40.50.1000:FF:000028">
    <property type="entry name" value="Calcium-transporting P-type ATPase, putative"/>
    <property type="match status" value="1"/>
</dbReference>
<dbReference type="NCBIfam" id="TIGR01494">
    <property type="entry name" value="ATPase_P-type"/>
    <property type="match status" value="3"/>
</dbReference>
<evidence type="ECO:0000256" key="5">
    <source>
        <dbReference type="ARBA" id="ARBA00022568"/>
    </source>
</evidence>
<dbReference type="RefSeq" id="WP_008410755.1">
    <property type="nucleotide sequence ID" value="NZ_CAOS01000004.1"/>
</dbReference>
<dbReference type="Gene3D" id="2.70.150.10">
    <property type="entry name" value="Calcium-transporting ATPase, cytoplasmic transduction domain A"/>
    <property type="match status" value="1"/>
</dbReference>
<dbReference type="GO" id="GO:0006883">
    <property type="term" value="P:intracellular sodium ion homeostasis"/>
    <property type="evidence" value="ECO:0007669"/>
    <property type="project" value="TreeGrafter"/>
</dbReference>
<evidence type="ECO:0000256" key="12">
    <source>
        <dbReference type="ARBA" id="ARBA00023136"/>
    </source>
</evidence>
<feature type="transmembrane region" description="Helical" evidence="14">
    <location>
        <begin position="906"/>
        <end position="930"/>
    </location>
</feature>
<dbReference type="GO" id="GO:0036376">
    <property type="term" value="P:sodium ion export across plasma membrane"/>
    <property type="evidence" value="ECO:0007669"/>
    <property type="project" value="TreeGrafter"/>
</dbReference>
<dbReference type="InterPro" id="IPR006068">
    <property type="entry name" value="ATPase_P-typ_cation-transptr_C"/>
</dbReference>
<dbReference type="InterPro" id="IPR004014">
    <property type="entry name" value="ATPase_P-typ_cation-transptr_N"/>
</dbReference>
<keyword evidence="11 14" id="KW-1133">Transmembrane helix</keyword>
<dbReference type="PANTHER" id="PTHR43294">
    <property type="entry name" value="SODIUM/POTASSIUM-TRANSPORTING ATPASE SUBUNIT ALPHA"/>
    <property type="match status" value="1"/>
</dbReference>
<dbReference type="Pfam" id="PF00690">
    <property type="entry name" value="Cation_ATPase_N"/>
    <property type="match status" value="1"/>
</dbReference>
<dbReference type="InterPro" id="IPR018303">
    <property type="entry name" value="ATPase_P-typ_P_site"/>
</dbReference>
<evidence type="ECO:0000256" key="3">
    <source>
        <dbReference type="ARBA" id="ARBA00012790"/>
    </source>
</evidence>
<evidence type="ECO:0000256" key="13">
    <source>
        <dbReference type="ARBA" id="ARBA00048694"/>
    </source>
</evidence>
<evidence type="ECO:0000256" key="4">
    <source>
        <dbReference type="ARBA" id="ARBA00022475"/>
    </source>
</evidence>
<feature type="transmembrane region" description="Helical" evidence="14">
    <location>
        <begin position="880"/>
        <end position="900"/>
    </location>
</feature>
<dbReference type="SUPFAM" id="SSF56784">
    <property type="entry name" value="HAD-like"/>
    <property type="match status" value="2"/>
</dbReference>
<evidence type="ECO:0000256" key="10">
    <source>
        <dbReference type="ARBA" id="ARBA00022967"/>
    </source>
</evidence>
<dbReference type="InterPro" id="IPR050510">
    <property type="entry name" value="Cation_transp_ATPase_P-type"/>
</dbReference>
<keyword evidence="17" id="KW-1185">Reference proteome</keyword>
<evidence type="ECO:0000256" key="1">
    <source>
        <dbReference type="ARBA" id="ARBA00004651"/>
    </source>
</evidence>
<dbReference type="Pfam" id="PF00689">
    <property type="entry name" value="Cation_ATPase_C"/>
    <property type="match status" value="1"/>
</dbReference>
<keyword evidence="5" id="KW-0406">Ion transport</keyword>
<dbReference type="Proteomes" id="UP000009315">
    <property type="component" value="Unassembled WGS sequence"/>
</dbReference>
<dbReference type="FunFam" id="2.70.150.10:FF:000016">
    <property type="entry name" value="Calcium-transporting P-type ATPase putative"/>
    <property type="match status" value="1"/>
</dbReference>
<keyword evidence="5" id="KW-0106">Calcium</keyword>
<dbReference type="STRING" id="1121428.DESHY_120101"/>
<keyword evidence="8" id="KW-0547">Nucleotide-binding</keyword>
<evidence type="ECO:0000256" key="11">
    <source>
        <dbReference type="ARBA" id="ARBA00022989"/>
    </source>
</evidence>
<dbReference type="GO" id="GO:0005391">
    <property type="term" value="F:P-type sodium:potassium-exchanging transporter activity"/>
    <property type="evidence" value="ECO:0007669"/>
    <property type="project" value="TreeGrafter"/>
</dbReference>
<dbReference type="InterPro" id="IPR023214">
    <property type="entry name" value="HAD_sf"/>
</dbReference>
<evidence type="ECO:0000256" key="6">
    <source>
        <dbReference type="ARBA" id="ARBA00022692"/>
    </source>
</evidence>
<feature type="transmembrane region" description="Helical" evidence="14">
    <location>
        <begin position="1351"/>
        <end position="1371"/>
    </location>
</feature>
<proteinExistence type="inferred from homology"/>
<comment type="similarity">
    <text evidence="2">Belongs to the cation transport ATPase (P-type) (TC 3.A.3) family. Type IIA subfamily.</text>
</comment>
<protein>
    <recommendedName>
        <fullName evidence="3">P-type Ca(2+) transporter</fullName>
        <ecNumber evidence="3">7.2.2.10</ecNumber>
    </recommendedName>
</protein>
<dbReference type="GO" id="GO:0005886">
    <property type="term" value="C:plasma membrane"/>
    <property type="evidence" value="ECO:0007669"/>
    <property type="project" value="UniProtKB-SubCell"/>
</dbReference>
<dbReference type="GO" id="GO:0005524">
    <property type="term" value="F:ATP binding"/>
    <property type="evidence" value="ECO:0007669"/>
    <property type="project" value="UniProtKB-KW"/>
</dbReference>
<dbReference type="SFLD" id="SFLDS00003">
    <property type="entry name" value="Haloacid_Dehalogenase"/>
    <property type="match status" value="1"/>
</dbReference>
<dbReference type="Gene3D" id="3.40.50.1000">
    <property type="entry name" value="HAD superfamily/HAD-like"/>
    <property type="match status" value="2"/>
</dbReference>
<evidence type="ECO:0000313" key="16">
    <source>
        <dbReference type="EMBL" id="CCO07737.1"/>
    </source>
</evidence>
<dbReference type="InterPro" id="IPR023298">
    <property type="entry name" value="ATPase_P-typ_TM_dom_sf"/>
</dbReference>
<gene>
    <name evidence="16" type="ORF">DESHY_120101</name>
</gene>
<reference evidence="16 17" key="1">
    <citation type="journal article" date="2013" name="Genome Announc.">
        <title>Genome Sequence of the Sulfate-Reducing Bacterium Desulfotomaculum hydrothermale Lam5(T).</title>
        <authorList>
            <person name="Amin O."/>
            <person name="Fardeau M.L."/>
            <person name="Valette O."/>
            <person name="Hirschler-Rea A."/>
            <person name="Barbe V."/>
            <person name="Medigue C."/>
            <person name="Vacherie B."/>
            <person name="Ollivier B."/>
            <person name="Bertin P.N."/>
            <person name="Dolla A."/>
        </authorList>
    </citation>
    <scope>NUCLEOTIDE SEQUENCE [LARGE SCALE GENOMIC DNA]</scope>
    <source>
        <strain evidence="17">Lam5 / DSM 18033</strain>
    </source>
</reference>
<comment type="subcellular location">
    <subcellularLocation>
        <location evidence="1">Cell membrane</location>
        <topology evidence="1">Multi-pass membrane protein</topology>
    </subcellularLocation>
</comment>
<dbReference type="PROSITE" id="PS00154">
    <property type="entry name" value="ATPASE_E1_E2"/>
    <property type="match status" value="1"/>
</dbReference>
<dbReference type="PRINTS" id="PR00120">
    <property type="entry name" value="HATPASE"/>
</dbReference>